<feature type="signal peptide" evidence="3">
    <location>
        <begin position="1"/>
        <end position="28"/>
    </location>
</feature>
<evidence type="ECO:0000256" key="2">
    <source>
        <dbReference type="SAM" id="MobiDB-lite"/>
    </source>
</evidence>
<sequence>MKAGLKQYISFIMALVLCMGLMPMRSFADTPGGMSGSGTQSDPYIIMTLAQLNAVRNNLSANYKLGADINAAETAGWNDGAGWLPIPSFTGVFDGAGHVIRGLTIHRPDSMNVGLFQEIRDAGVVKNIGLEESTIVGGSYTGGLAGLNYGTVDQAYVTGTVDSPQGVIGGLVGYNASGYNDAVQPIEGKIVGSYSAATVHSSSNDSTGGLVGQNDGKITDSYATGDVSGYKYVGGLVGINVAGLIERTYASGAVSGGSLVGGLVGENQNGVINLSYATGSVGGKDSVGGLVAVTDFGEINRSYASGMVTGSGYTGGLIGSNNGGTVSYSFWDRESTGQNNACVNNDQYLASCDATSLSTAQAIAQSSYSGSLDFQNDWFMIDGSTRPFLRMEWSQTIRNTHQLQLMEMNRGANYSLAQDIIFGTTFTDGSRSDMWATSATEGKGFVPIAGRAVSPPAFTGVFDGQGHTIHGLVIRLSNRSNVGTSYAIGLFGYTVKAKIRNVGMLDGSISGFRWVGQLVGVNRSSEISNTYASGSVLGYAIVGGLVGWNDGSSILNSYAAGKVDAYNDFVGGLTGFSEKSAISTSFAVSDVKGHDYVGGLTGVNVTNSNISESFASGSVTGNVYIGGLVGTLEDNASVSFSYATGELTGSSYIGGLTGKITDTSTIQNSFWDSEATGQTGACGEITDICTATGLTSAQMKTQSFFETAGWNLTSDWTMDEGKTYPVLQKVTPDTLRDAAPPTIARANVSDDRPNTVVVTFDESVRLADVSGFTVKIDSKDAVITGFSGTGTKSLSFTLLDRINRGQVITLSYDKSLGTVVDLEGNPLHSFVDRTVDNVTPQFTVTFDSGGGSAVASVIVQSSSTIAEPIAPTKDGYVFGGWYKDSSWQSLWNFAQDTVMSSMTLYAKWTVVPAYTVMYNGNGNMLGTTPIDTGSYAQGVTVAVYGNSGGLAKVGYSFAGWNTAADGTGTNYAPGSKFTMGAASVTLYAKWTAVPTYTVTYNGNGNTLGTTPIDTGSYAQGVTVAVYGNSGGLAKVGYSFAGWNTAADGTGTNYAPGSKFTMGAANVTLYANWTTNPEPSGNANLTALTLSSGTLTPVFSSDALTYSANVTSTVSSITVTATVYDSDSTVTASVYNSAGTLVLGPLSLTSETPSPLLPVNIGNNLIKLIVTAPNGTMRTYTVTVMRDAGPSSSSDSSNDGSNSGGTIDLVKPSVVPAGGFSIVMNGKELERAATSEESEKSKFTITLDSAKLMTQLESAGEKPVLAILVTTNADQVSAALTGDLLKALANKQGVLEFKTPIGSYKLPVAELAIDDLLKQLGEGASPATAVIHVNIAKADSTQLELAKHAADQDRFTIFAPLVDFTITASFGGKTASADTFDAYVEREIPLPDGVDPSKVTTAVVLNEDGTVRHVPTSIITRGGSYYAVVHSLTNSVYTLIGHAVKFMDVEGHWSKDIVGDLASRMIVNGVSSNNFNPNAPITRAEFAAIVVRALGLADNGKTTSFSDVPSGSWYIGAVAKAQEFGIVSGYGDGTFRGAKTITREEAMVMISRAMNLAGLDTSISDPDADAALVRFTDGASVHNWAKASVAVAVRSQLVNGSDAGLLPASDITRAETAAIIQRMLVKAGLIGNTISG</sequence>
<keyword evidence="6" id="KW-1185">Reference proteome</keyword>
<protein>
    <submittedName>
        <fullName evidence="5">InlB B-repeat-containing protein</fullName>
    </submittedName>
</protein>
<dbReference type="Pfam" id="PF09479">
    <property type="entry name" value="Flg_new"/>
    <property type="match status" value="3"/>
</dbReference>
<comment type="caution">
    <text evidence="5">The sequence shown here is derived from an EMBL/GenBank/DDBJ whole genome shotgun (WGS) entry which is preliminary data.</text>
</comment>
<feature type="domain" description="SLH" evidence="4">
    <location>
        <begin position="1440"/>
        <end position="1499"/>
    </location>
</feature>
<dbReference type="Proteomes" id="UP001597180">
    <property type="component" value="Unassembled WGS sequence"/>
</dbReference>
<dbReference type="InterPro" id="IPR025883">
    <property type="entry name" value="Cadherin-like_domain"/>
</dbReference>
<dbReference type="InterPro" id="IPR013378">
    <property type="entry name" value="InlB-like_B-rpt"/>
</dbReference>
<organism evidence="5 6">
    <name type="scientific">Paenibacillus vulneris</name>
    <dbReference type="NCBI Taxonomy" id="1133364"/>
    <lineage>
        <taxon>Bacteria</taxon>
        <taxon>Bacillati</taxon>
        <taxon>Bacillota</taxon>
        <taxon>Bacilli</taxon>
        <taxon>Bacillales</taxon>
        <taxon>Paenibacillaceae</taxon>
        <taxon>Paenibacillus</taxon>
    </lineage>
</organism>
<dbReference type="Pfam" id="PF07581">
    <property type="entry name" value="Glug"/>
    <property type="match status" value="2"/>
</dbReference>
<dbReference type="Gene3D" id="2.60.40.4270">
    <property type="entry name" value="Listeria-Bacteroides repeat domain"/>
    <property type="match status" value="3"/>
</dbReference>
<dbReference type="EMBL" id="JBHTLU010000021">
    <property type="protein sequence ID" value="MFD1222087.1"/>
    <property type="molecule type" value="Genomic_DNA"/>
</dbReference>
<gene>
    <name evidence="5" type="ORF">ACFQ4B_18355</name>
</gene>
<dbReference type="PROSITE" id="PS51272">
    <property type="entry name" value="SLH"/>
    <property type="match status" value="3"/>
</dbReference>
<evidence type="ECO:0000313" key="5">
    <source>
        <dbReference type="EMBL" id="MFD1222087.1"/>
    </source>
</evidence>
<dbReference type="InterPro" id="IPR011493">
    <property type="entry name" value="GLUG"/>
</dbReference>
<comment type="subcellular location">
    <subcellularLocation>
        <location evidence="1">Cell envelope</location>
    </subcellularLocation>
</comment>
<dbReference type="Gene3D" id="2.160.20.110">
    <property type="match status" value="3"/>
</dbReference>
<name>A0ABW3UM71_9BACL</name>
<keyword evidence="3" id="KW-0732">Signal</keyword>
<feature type="region of interest" description="Disordered" evidence="2">
    <location>
        <begin position="1185"/>
        <end position="1207"/>
    </location>
</feature>
<feature type="domain" description="SLH" evidence="4">
    <location>
        <begin position="1571"/>
        <end position="1633"/>
    </location>
</feature>
<dbReference type="InterPro" id="IPR042229">
    <property type="entry name" value="Listeria/Bacterioides_rpt_sf"/>
</dbReference>
<evidence type="ECO:0000256" key="1">
    <source>
        <dbReference type="ARBA" id="ARBA00004196"/>
    </source>
</evidence>
<reference evidence="6" key="1">
    <citation type="journal article" date="2019" name="Int. J. Syst. Evol. Microbiol.">
        <title>The Global Catalogue of Microorganisms (GCM) 10K type strain sequencing project: providing services to taxonomists for standard genome sequencing and annotation.</title>
        <authorList>
            <consortium name="The Broad Institute Genomics Platform"/>
            <consortium name="The Broad Institute Genome Sequencing Center for Infectious Disease"/>
            <person name="Wu L."/>
            <person name="Ma J."/>
        </authorList>
    </citation>
    <scope>NUCLEOTIDE SEQUENCE [LARGE SCALE GENOMIC DNA]</scope>
    <source>
        <strain evidence="6">CCUG 53270</strain>
    </source>
</reference>
<dbReference type="PANTHER" id="PTHR43308">
    <property type="entry name" value="OUTER MEMBRANE PROTEIN ALPHA-RELATED"/>
    <property type="match status" value="1"/>
</dbReference>
<feature type="domain" description="SLH" evidence="4">
    <location>
        <begin position="1500"/>
        <end position="1563"/>
    </location>
</feature>
<dbReference type="RefSeq" id="WP_345592366.1">
    <property type="nucleotide sequence ID" value="NZ_BAABJG010000031.1"/>
</dbReference>
<evidence type="ECO:0000256" key="3">
    <source>
        <dbReference type="SAM" id="SignalP"/>
    </source>
</evidence>
<feature type="compositionally biased region" description="Low complexity" evidence="2">
    <location>
        <begin position="1190"/>
        <end position="1204"/>
    </location>
</feature>
<dbReference type="Pfam" id="PF00395">
    <property type="entry name" value="SLH"/>
    <property type="match status" value="3"/>
</dbReference>
<dbReference type="InterPro" id="IPR051465">
    <property type="entry name" value="Cell_Envelope_Struct_Comp"/>
</dbReference>
<proteinExistence type="predicted"/>
<evidence type="ECO:0000313" key="6">
    <source>
        <dbReference type="Proteomes" id="UP001597180"/>
    </source>
</evidence>
<dbReference type="InterPro" id="IPR001119">
    <property type="entry name" value="SLH_dom"/>
</dbReference>
<accession>A0ABW3UM71</accession>
<evidence type="ECO:0000259" key="4">
    <source>
        <dbReference type="PROSITE" id="PS51272"/>
    </source>
</evidence>
<feature type="chain" id="PRO_5045458075" evidence="3">
    <location>
        <begin position="29"/>
        <end position="1635"/>
    </location>
</feature>
<dbReference type="Pfam" id="PF12733">
    <property type="entry name" value="Cadherin-like"/>
    <property type="match status" value="1"/>
</dbReference>
<dbReference type="NCBIfam" id="TIGR02543">
    <property type="entry name" value="List_Bact_rpt"/>
    <property type="match status" value="2"/>
</dbReference>